<name>A0A3S5APF7_9PLAT</name>
<evidence type="ECO:0000313" key="2">
    <source>
        <dbReference type="Proteomes" id="UP000784294"/>
    </source>
</evidence>
<sequence length="64" mass="7083">MSTHIRALANTEKGGQNKDEVKWSDIYRKPNFASSQSASSLLIYKGILWDGAPVVPRSSFTVEV</sequence>
<comment type="caution">
    <text evidence="1">The sequence shown here is derived from an EMBL/GenBank/DDBJ whole genome shotgun (WGS) entry which is preliminary data.</text>
</comment>
<reference evidence="1" key="1">
    <citation type="submission" date="2018-11" db="EMBL/GenBank/DDBJ databases">
        <authorList>
            <consortium name="Pathogen Informatics"/>
        </authorList>
    </citation>
    <scope>NUCLEOTIDE SEQUENCE</scope>
</reference>
<accession>A0A3S5APF7</accession>
<organism evidence="1 2">
    <name type="scientific">Protopolystoma xenopodis</name>
    <dbReference type="NCBI Taxonomy" id="117903"/>
    <lineage>
        <taxon>Eukaryota</taxon>
        <taxon>Metazoa</taxon>
        <taxon>Spiralia</taxon>
        <taxon>Lophotrochozoa</taxon>
        <taxon>Platyhelminthes</taxon>
        <taxon>Monogenea</taxon>
        <taxon>Polyopisthocotylea</taxon>
        <taxon>Polystomatidea</taxon>
        <taxon>Polystomatidae</taxon>
        <taxon>Protopolystoma</taxon>
    </lineage>
</organism>
<dbReference type="AlphaFoldDB" id="A0A3S5APF7"/>
<protein>
    <submittedName>
        <fullName evidence="1">Uncharacterized protein</fullName>
    </submittedName>
</protein>
<evidence type="ECO:0000313" key="1">
    <source>
        <dbReference type="EMBL" id="VEL41976.1"/>
    </source>
</evidence>
<gene>
    <name evidence="1" type="ORF">PXEA_LOCUS35416</name>
</gene>
<keyword evidence="2" id="KW-1185">Reference proteome</keyword>
<dbReference type="EMBL" id="CAAALY010271901">
    <property type="protein sequence ID" value="VEL41976.1"/>
    <property type="molecule type" value="Genomic_DNA"/>
</dbReference>
<proteinExistence type="predicted"/>
<dbReference type="Proteomes" id="UP000784294">
    <property type="component" value="Unassembled WGS sequence"/>
</dbReference>